<dbReference type="Proteomes" id="UP000218628">
    <property type="component" value="Chromosome"/>
</dbReference>
<dbReference type="PROSITE" id="PS51900">
    <property type="entry name" value="CB"/>
    <property type="match status" value="1"/>
</dbReference>
<evidence type="ECO:0000313" key="9">
    <source>
        <dbReference type="Proteomes" id="UP000218628"/>
    </source>
</evidence>
<feature type="region of interest" description="Disordered" evidence="5">
    <location>
        <begin position="1"/>
        <end position="20"/>
    </location>
</feature>
<feature type="domain" description="Tyr recombinase" evidence="6">
    <location>
        <begin position="202"/>
        <end position="393"/>
    </location>
</feature>
<keyword evidence="2 4" id="KW-0238">DNA-binding</keyword>
<protein>
    <recommendedName>
        <fullName evidence="10">Integrase</fullName>
    </recommendedName>
</protein>
<reference evidence="9" key="1">
    <citation type="submission" date="2017-09" db="EMBL/GenBank/DDBJ databases">
        <title>FDA dAtabase for Regulatory Grade micrObial Sequences (FDA-ARGOS): Supporting development and validation of Infectious Disease Dx tests.</title>
        <authorList>
            <person name="Minogue T."/>
            <person name="Wolcott M."/>
            <person name="Wasieloski L."/>
            <person name="Aguilar W."/>
            <person name="Moore D."/>
            <person name="Tallon L."/>
            <person name="Sadzewicz L."/>
            <person name="Ott S."/>
            <person name="Zhao X."/>
            <person name="Nagaraj S."/>
            <person name="Vavikolanu K."/>
            <person name="Aluvathingal J."/>
            <person name="Nadendla S."/>
            <person name="Sichtig H."/>
        </authorList>
    </citation>
    <scope>NUCLEOTIDE SEQUENCE [LARGE SCALE GENOMIC DNA]</scope>
    <source>
        <strain evidence="9">FDAARGOS_369</strain>
    </source>
</reference>
<dbReference type="InterPro" id="IPR011010">
    <property type="entry name" value="DNA_brk_join_enz"/>
</dbReference>
<dbReference type="InterPro" id="IPR010998">
    <property type="entry name" value="Integrase_recombinase_N"/>
</dbReference>
<dbReference type="PANTHER" id="PTHR30349">
    <property type="entry name" value="PHAGE INTEGRASE-RELATED"/>
    <property type="match status" value="1"/>
</dbReference>
<feature type="compositionally biased region" description="Basic and acidic residues" evidence="5">
    <location>
        <begin position="1"/>
        <end position="10"/>
    </location>
</feature>
<evidence type="ECO:0000256" key="3">
    <source>
        <dbReference type="ARBA" id="ARBA00023172"/>
    </source>
</evidence>
<dbReference type="GO" id="GO:0006310">
    <property type="term" value="P:DNA recombination"/>
    <property type="evidence" value="ECO:0007669"/>
    <property type="project" value="UniProtKB-KW"/>
</dbReference>
<organism evidence="8 9">
    <name type="scientific">Rothia mucilaginosa</name>
    <dbReference type="NCBI Taxonomy" id="43675"/>
    <lineage>
        <taxon>Bacteria</taxon>
        <taxon>Bacillati</taxon>
        <taxon>Actinomycetota</taxon>
        <taxon>Actinomycetes</taxon>
        <taxon>Micrococcales</taxon>
        <taxon>Micrococcaceae</taxon>
        <taxon>Rothia</taxon>
    </lineage>
</organism>
<dbReference type="AlphaFoldDB" id="A0A291DCJ0"/>
<evidence type="ECO:0000256" key="1">
    <source>
        <dbReference type="ARBA" id="ARBA00008857"/>
    </source>
</evidence>
<dbReference type="EMBL" id="CP023510">
    <property type="protein sequence ID" value="ATF62261.1"/>
    <property type="molecule type" value="Genomic_DNA"/>
</dbReference>
<gene>
    <name evidence="8" type="ORF">CO690_00665</name>
</gene>
<evidence type="ECO:0000256" key="5">
    <source>
        <dbReference type="SAM" id="MobiDB-lite"/>
    </source>
</evidence>
<dbReference type="Gene3D" id="1.10.443.10">
    <property type="entry name" value="Intergrase catalytic core"/>
    <property type="match status" value="1"/>
</dbReference>
<dbReference type="InterPro" id="IPR013762">
    <property type="entry name" value="Integrase-like_cat_sf"/>
</dbReference>
<dbReference type="GO" id="GO:0003677">
    <property type="term" value="F:DNA binding"/>
    <property type="evidence" value="ECO:0007669"/>
    <property type="project" value="UniProtKB-UniRule"/>
</dbReference>
<evidence type="ECO:0000313" key="8">
    <source>
        <dbReference type="EMBL" id="ATF62261.1"/>
    </source>
</evidence>
<dbReference type="PANTHER" id="PTHR30349:SF41">
    <property type="entry name" value="INTEGRASE_RECOMBINASE PROTEIN MJ0367-RELATED"/>
    <property type="match status" value="1"/>
</dbReference>
<evidence type="ECO:0000259" key="6">
    <source>
        <dbReference type="PROSITE" id="PS51898"/>
    </source>
</evidence>
<sequence>MFTCKEEKRGSTPSGVGTSIGAKTRLCNKEGHNVVRDPLPIGSHGVINLTRIRPKVWRARTNYRDARGVRRNITAQAPTKAAAEHKLKTKLAALPAAGAALSGSTTLKTALDRWLDGLDGLATNTTRNYSLWAGQASTALGSLQLRELTAGTLDAYLTTIKAPTARYNQRLVLKMALDEATRLGALPHNPILATRTVKGKKKEVRALTLEQVGELRRLVAALPATRAYSGYLPDLVDVLLGTGCRWGEGAGLRWEDVDLDAGTVTVAGTLIQKGGWQADTKTHEPRTLQVPSFVLDVLRRRHSEARDGAVHVFEQGGAPLAYNSARNYLQRALAGSELEWVTWHVLRKTTATFLDERLGLAEASAQLGHASEAQTLSAYVARDRQAVFADVLEGLAGA</sequence>
<proteinExistence type="inferred from homology"/>
<dbReference type="Gene3D" id="1.10.150.130">
    <property type="match status" value="1"/>
</dbReference>
<evidence type="ECO:0000256" key="4">
    <source>
        <dbReference type="PROSITE-ProRule" id="PRU01248"/>
    </source>
</evidence>
<dbReference type="PROSITE" id="PS51898">
    <property type="entry name" value="TYR_RECOMBINASE"/>
    <property type="match status" value="1"/>
</dbReference>
<evidence type="ECO:0000256" key="2">
    <source>
        <dbReference type="ARBA" id="ARBA00023125"/>
    </source>
</evidence>
<evidence type="ECO:0000259" key="7">
    <source>
        <dbReference type="PROSITE" id="PS51900"/>
    </source>
</evidence>
<dbReference type="InterPro" id="IPR050090">
    <property type="entry name" value="Tyrosine_recombinase_XerCD"/>
</dbReference>
<feature type="domain" description="Core-binding (CB)" evidence="7">
    <location>
        <begin position="105"/>
        <end position="181"/>
    </location>
</feature>
<dbReference type="GO" id="GO:0015074">
    <property type="term" value="P:DNA integration"/>
    <property type="evidence" value="ECO:0007669"/>
    <property type="project" value="InterPro"/>
</dbReference>
<dbReference type="InterPro" id="IPR002104">
    <property type="entry name" value="Integrase_catalytic"/>
</dbReference>
<evidence type="ECO:0008006" key="10">
    <source>
        <dbReference type="Google" id="ProtNLM"/>
    </source>
</evidence>
<keyword evidence="3" id="KW-0233">DNA recombination</keyword>
<dbReference type="Pfam" id="PF00589">
    <property type="entry name" value="Phage_integrase"/>
    <property type="match status" value="1"/>
</dbReference>
<dbReference type="SUPFAM" id="SSF56349">
    <property type="entry name" value="DNA breaking-rejoining enzymes"/>
    <property type="match status" value="1"/>
</dbReference>
<comment type="similarity">
    <text evidence="1">Belongs to the 'phage' integrase family.</text>
</comment>
<dbReference type="InterPro" id="IPR044068">
    <property type="entry name" value="CB"/>
</dbReference>
<name>A0A291DCJ0_9MICC</name>
<accession>A0A291DCJ0</accession>